<proteinExistence type="predicted"/>
<organism evidence="3 4">
    <name type="scientific">Pontibacter populi</name>
    <dbReference type="NCBI Taxonomy" id="890055"/>
    <lineage>
        <taxon>Bacteria</taxon>
        <taxon>Pseudomonadati</taxon>
        <taxon>Bacteroidota</taxon>
        <taxon>Cytophagia</taxon>
        <taxon>Cytophagales</taxon>
        <taxon>Hymenobacteraceae</taxon>
        <taxon>Pontibacter</taxon>
    </lineage>
</organism>
<dbReference type="PROSITE" id="PS51352">
    <property type="entry name" value="THIOREDOXIN_2"/>
    <property type="match status" value="1"/>
</dbReference>
<protein>
    <submittedName>
        <fullName evidence="3">TlpA family protein disulfide reductase</fullName>
    </submittedName>
</protein>
<dbReference type="EMBL" id="JAHWXQ010000001">
    <property type="protein sequence ID" value="MBW3364019.1"/>
    <property type="molecule type" value="Genomic_DNA"/>
</dbReference>
<evidence type="ECO:0000313" key="3">
    <source>
        <dbReference type="EMBL" id="MBW3364019.1"/>
    </source>
</evidence>
<dbReference type="Pfam" id="PF00578">
    <property type="entry name" value="AhpC-TSA"/>
    <property type="match status" value="1"/>
</dbReference>
<keyword evidence="4" id="KW-1185">Reference proteome</keyword>
<dbReference type="SUPFAM" id="SSF52833">
    <property type="entry name" value="Thioredoxin-like"/>
    <property type="match status" value="1"/>
</dbReference>
<dbReference type="PANTHER" id="PTHR42852">
    <property type="entry name" value="THIOL:DISULFIDE INTERCHANGE PROTEIN DSBE"/>
    <property type="match status" value="1"/>
</dbReference>
<reference evidence="3 4" key="1">
    <citation type="submission" date="2021-07" db="EMBL/GenBank/DDBJ databases">
        <authorList>
            <person name="Kim M.K."/>
        </authorList>
    </citation>
    <scope>NUCLEOTIDE SEQUENCE [LARGE SCALE GENOMIC DNA]</scope>
    <source>
        <strain evidence="3 4">HLY7-15</strain>
    </source>
</reference>
<dbReference type="Proteomes" id="UP000774935">
    <property type="component" value="Unassembled WGS sequence"/>
</dbReference>
<evidence type="ECO:0000259" key="2">
    <source>
        <dbReference type="PROSITE" id="PS51352"/>
    </source>
</evidence>
<dbReference type="InterPro" id="IPR050553">
    <property type="entry name" value="Thioredoxin_ResA/DsbE_sf"/>
</dbReference>
<evidence type="ECO:0000313" key="4">
    <source>
        <dbReference type="Proteomes" id="UP000774935"/>
    </source>
</evidence>
<dbReference type="Gene3D" id="3.40.30.10">
    <property type="entry name" value="Glutaredoxin"/>
    <property type="match status" value="1"/>
</dbReference>
<dbReference type="PANTHER" id="PTHR42852:SF17">
    <property type="entry name" value="THIOREDOXIN-LIKE PROTEIN HI_1115"/>
    <property type="match status" value="1"/>
</dbReference>
<name>A0ABS6X7P7_9BACT</name>
<comment type="caution">
    <text evidence="3">The sequence shown here is derived from an EMBL/GenBank/DDBJ whole genome shotgun (WGS) entry which is preliminary data.</text>
</comment>
<dbReference type="PROSITE" id="PS00194">
    <property type="entry name" value="THIOREDOXIN_1"/>
    <property type="match status" value="1"/>
</dbReference>
<gene>
    <name evidence="3" type="ORF">KYK27_03115</name>
</gene>
<dbReference type="RefSeq" id="WP_199108585.1">
    <property type="nucleotide sequence ID" value="NZ_JAHWXQ010000001.1"/>
</dbReference>
<keyword evidence="1" id="KW-0676">Redox-active center</keyword>
<dbReference type="InterPro" id="IPR036249">
    <property type="entry name" value="Thioredoxin-like_sf"/>
</dbReference>
<dbReference type="CDD" id="cd02966">
    <property type="entry name" value="TlpA_like_family"/>
    <property type="match status" value="1"/>
</dbReference>
<feature type="domain" description="Thioredoxin" evidence="2">
    <location>
        <begin position="265"/>
        <end position="409"/>
    </location>
</feature>
<dbReference type="InterPro" id="IPR017937">
    <property type="entry name" value="Thioredoxin_CS"/>
</dbReference>
<evidence type="ECO:0000256" key="1">
    <source>
        <dbReference type="ARBA" id="ARBA00023284"/>
    </source>
</evidence>
<dbReference type="InterPro" id="IPR013766">
    <property type="entry name" value="Thioredoxin_domain"/>
</dbReference>
<accession>A0ABS6X7P7</accession>
<sequence length="410" mass="46684">MMLSYLPVYLLLNLLVYSSNQEVITATPTRDTNSRILAQVSKRLSELTAISYQYKRELNYASEDYFHELVVDTYLEFTPTDNNLGFRYQADDEQHFQVNNGSEIFILNKKSKAAIIDRKPTLNSVQHASFLYNSPVTLRHMLPQILKDNAVSKTITDTTLNGNNYHAISFELKDKAMNNVSGYRELAGVTIRYQLLIDPTNYFPVEVLQRNSLNNDFIKTRFTAIDFAPATPLVDSWHYSSYSGEYKVNTQTSKSKPGDKEEVVLKVNDTAKDFNLNMLDGTTIKLSKLKGKVVLINFWATWCAPCLLEFYDFPSKIIEPNKDNDFVLLPISRGETKETVAKKMADLKKKGIGFPVGVDRDEVIWRQYATGGIPQNFLIDKNGVIRYVSVGYGEANIETLAKEIQKLLKE</sequence>
<dbReference type="InterPro" id="IPR000866">
    <property type="entry name" value="AhpC/TSA"/>
</dbReference>